<feature type="transmembrane region" description="Helical" evidence="1">
    <location>
        <begin position="404"/>
        <end position="423"/>
    </location>
</feature>
<feature type="transmembrane region" description="Helical" evidence="1">
    <location>
        <begin position="435"/>
        <end position="454"/>
    </location>
</feature>
<feature type="transmembrane region" description="Helical" evidence="1">
    <location>
        <begin position="364"/>
        <end position="397"/>
    </location>
</feature>
<dbReference type="GO" id="GO:0042765">
    <property type="term" value="C:GPI-anchor transamidase complex"/>
    <property type="evidence" value="ECO:0007669"/>
    <property type="project" value="InterPro"/>
</dbReference>
<evidence type="ECO:0000256" key="1">
    <source>
        <dbReference type="SAM" id="Phobius"/>
    </source>
</evidence>
<dbReference type="AlphaFoldDB" id="G0UV35"/>
<dbReference type="PANTHER" id="PTHR13304:SF0">
    <property type="entry name" value="GLYCOSYLPHOSPHATIDYLINOSITOL ANCHOR ATTACHMENT 1 PROTEIN"/>
    <property type="match status" value="1"/>
</dbReference>
<proteinExistence type="predicted"/>
<evidence type="ECO:0000313" key="2">
    <source>
        <dbReference type="EMBL" id="CCC93249.1"/>
    </source>
</evidence>
<reference evidence="2" key="1">
    <citation type="journal article" date="2012" name="Proc. Natl. Acad. Sci. U.S.A.">
        <title>Antigenic diversity is generated by distinct evolutionary mechanisms in African trypanosome species.</title>
        <authorList>
            <person name="Jackson A.P."/>
            <person name="Berry A."/>
            <person name="Aslett M."/>
            <person name="Allison H.C."/>
            <person name="Burton P."/>
            <person name="Vavrova-Anderson J."/>
            <person name="Brown R."/>
            <person name="Browne H."/>
            <person name="Corton N."/>
            <person name="Hauser H."/>
            <person name="Gamble J."/>
            <person name="Gilderthorp R."/>
            <person name="Marcello L."/>
            <person name="McQuillan J."/>
            <person name="Otto T.D."/>
            <person name="Quail M.A."/>
            <person name="Sanders M.J."/>
            <person name="van Tonder A."/>
            <person name="Ginger M.L."/>
            <person name="Field M.C."/>
            <person name="Barry J.D."/>
            <person name="Hertz-Fowler C."/>
            <person name="Berriman M."/>
        </authorList>
    </citation>
    <scope>NUCLEOTIDE SEQUENCE</scope>
    <source>
        <strain evidence="2">IL3000</strain>
    </source>
</reference>
<keyword evidence="1" id="KW-1133">Transmembrane helix</keyword>
<gene>
    <name evidence="2" type="ORF">TCIL3000_10_80</name>
</gene>
<organism evidence="2">
    <name type="scientific">Trypanosoma congolense (strain IL3000)</name>
    <dbReference type="NCBI Taxonomy" id="1068625"/>
    <lineage>
        <taxon>Eukaryota</taxon>
        <taxon>Discoba</taxon>
        <taxon>Euglenozoa</taxon>
        <taxon>Kinetoplastea</taxon>
        <taxon>Metakinetoplastina</taxon>
        <taxon>Trypanosomatida</taxon>
        <taxon>Trypanosomatidae</taxon>
        <taxon>Trypanosoma</taxon>
        <taxon>Nannomonas</taxon>
    </lineage>
</organism>
<dbReference type="VEuPathDB" id="TriTrypDB:TcIL3000_10_80"/>
<dbReference type="GO" id="GO:0016255">
    <property type="term" value="P:attachment of GPI anchor to protein"/>
    <property type="evidence" value="ECO:0007669"/>
    <property type="project" value="TreeGrafter"/>
</dbReference>
<feature type="transmembrane region" description="Helical" evidence="1">
    <location>
        <begin position="341"/>
        <end position="358"/>
    </location>
</feature>
<keyword evidence="1" id="KW-0812">Transmembrane</keyword>
<dbReference type="Pfam" id="PF04114">
    <property type="entry name" value="Gaa1"/>
    <property type="match status" value="1"/>
</dbReference>
<dbReference type="PANTHER" id="PTHR13304">
    <property type="entry name" value="GLYCOSYLPHOSPHATIDYLINOSITOL ANCHOR ATTACHMENT 1 PROTEIN"/>
    <property type="match status" value="1"/>
</dbReference>
<accession>G0UV35</accession>
<feature type="transmembrane region" description="Helical" evidence="1">
    <location>
        <begin position="316"/>
        <end position="334"/>
    </location>
</feature>
<dbReference type="InterPro" id="IPR007246">
    <property type="entry name" value="Gaa1"/>
</dbReference>
<protein>
    <submittedName>
        <fullName evidence="2">Putative GPI transamidase component GAA1</fullName>
    </submittedName>
</protein>
<name>G0UV35_TRYCI</name>
<dbReference type="EMBL" id="HE575323">
    <property type="protein sequence ID" value="CCC93249.1"/>
    <property type="molecule type" value="Genomic_DNA"/>
</dbReference>
<sequence length="468" mass="51456">MFQSYTRKFLNKHASKGAPLLFVLGLLLIVLVPAVYPKENFIDENAITVYRVPVFTSSNSELLGNAEVPLGTRVVRGRRSVGSEALAVYVNAVSEPSVRLANHLISILRERENMACDTHFYFFNDTQENWPIPDSFVRAALVINVTSFETNSLCFSVFGANGMQPNQDLFNLAVVVAERWGFAIDVLCQNQYTSFSTTRSRYHHYYLALQTALVAPLDYKPWYKMRSHGISVLAVSTGGSAHGTTASHAHNMASAFEQIIATLSYLHERFHHSTSIWIPLSVKTYVEYDVVQFGTISLVASLLSSAYSIYEAEGLNISPCAILICATAVVPILLKQFGTVGFIVSGGVLSGVLAAFALDLSWLAINAVVLCLLIILQPAAGLVLGSGAALQLLFLHVKSRKRDLLLLGTVTSWLVLFFFTEVLKVKLFDTETTAGLYFSFLLYPNALWVSSRFIRCVAGVRGGLVSIK</sequence>
<keyword evidence="1" id="KW-0472">Membrane</keyword>